<dbReference type="eggNOG" id="COG0826">
    <property type="taxonomic scope" value="Bacteria"/>
</dbReference>
<evidence type="ECO:0000313" key="3">
    <source>
        <dbReference type="Proteomes" id="UP000004191"/>
    </source>
</evidence>
<comment type="caution">
    <text evidence="2">The sequence shown here is derived from an EMBL/GenBank/DDBJ whole genome shotgun (WGS) entry which is preliminary data.</text>
</comment>
<evidence type="ECO:0000313" key="2">
    <source>
        <dbReference type="EMBL" id="EHR34005.1"/>
    </source>
</evidence>
<reference evidence="2 3" key="1">
    <citation type="submission" date="2012-01" db="EMBL/GenBank/DDBJ databases">
        <title>The Genome Sequence of Helcococcus kunzii ATCC 51366.</title>
        <authorList>
            <consortium name="The Broad Institute Genome Sequencing Platform"/>
            <person name="Earl A."/>
            <person name="Ward D."/>
            <person name="Feldgarden M."/>
            <person name="Gevers D."/>
            <person name="Huys G."/>
            <person name="Young S.K."/>
            <person name="Zeng Q."/>
            <person name="Gargeya S."/>
            <person name="Fitzgerald M."/>
            <person name="Haas B."/>
            <person name="Abouelleil A."/>
            <person name="Alvarado L."/>
            <person name="Arachchi H.M."/>
            <person name="Berlin A."/>
            <person name="Chapman S.B."/>
            <person name="Gearin G."/>
            <person name="Goldberg J."/>
            <person name="Griggs A."/>
            <person name="Gujja S."/>
            <person name="Hansen M."/>
            <person name="Heiman D."/>
            <person name="Howarth C."/>
            <person name="Larimer J."/>
            <person name="Lui A."/>
            <person name="MacDonald P.J.P."/>
            <person name="McCowen C."/>
            <person name="Montmayeur A."/>
            <person name="Murphy C."/>
            <person name="Neiman D."/>
            <person name="Pearson M."/>
            <person name="Priest M."/>
            <person name="Roberts A."/>
            <person name="Saif S."/>
            <person name="Shea T."/>
            <person name="Sisk P."/>
            <person name="Stolte C."/>
            <person name="Sykes S."/>
            <person name="Wortman J."/>
            <person name="Nusbaum C."/>
            <person name="Birren B."/>
        </authorList>
    </citation>
    <scope>NUCLEOTIDE SEQUENCE [LARGE SCALE GENOMIC DNA]</scope>
    <source>
        <strain evidence="2 3">ATCC 51366</strain>
    </source>
</reference>
<dbReference type="RefSeq" id="WP_005398390.1">
    <property type="nucleotide sequence ID" value="NZ_JH601088.1"/>
</dbReference>
<dbReference type="Proteomes" id="UP000004191">
    <property type="component" value="Unassembled WGS sequence"/>
</dbReference>
<protein>
    <recommendedName>
        <fullName evidence="1">DUF7916 domain-containing protein</fullName>
    </recommendedName>
</protein>
<dbReference type="STRING" id="883114.HMPREF9709_00941"/>
<name>H3NNN0_9FIRM</name>
<organism evidence="2 3">
    <name type="scientific">Helcococcus kunzii ATCC 51366</name>
    <dbReference type="NCBI Taxonomy" id="883114"/>
    <lineage>
        <taxon>Bacteria</taxon>
        <taxon>Bacillati</taxon>
        <taxon>Bacillota</taxon>
        <taxon>Tissierellia</taxon>
        <taxon>Tissierellales</taxon>
        <taxon>Peptoniphilaceae</taxon>
        <taxon>Helcococcus</taxon>
    </lineage>
</organism>
<dbReference type="PATRIC" id="fig|883114.3.peg.931"/>
<proteinExistence type="predicted"/>
<dbReference type="HOGENOM" id="CLU_078477_0_0_9"/>
<keyword evidence="3" id="KW-1185">Reference proteome</keyword>
<dbReference type="InterPro" id="IPR057238">
    <property type="entry name" value="DUF7916"/>
</dbReference>
<accession>H3NNN0</accession>
<dbReference type="Pfam" id="PF25509">
    <property type="entry name" value="DUF7916"/>
    <property type="match status" value="1"/>
</dbReference>
<dbReference type="EMBL" id="AGEI01000021">
    <property type="protein sequence ID" value="EHR34005.1"/>
    <property type="molecule type" value="Genomic_DNA"/>
</dbReference>
<dbReference type="SUPFAM" id="SSF51366">
    <property type="entry name" value="Ribulose-phoshate binding barrel"/>
    <property type="match status" value="1"/>
</dbReference>
<dbReference type="AlphaFoldDB" id="H3NNN0"/>
<sequence length="303" mass="33076">MVKRLLDAQASDLSGLSAKEKLESIKLSEGRVLVTENIGAFPPILGDVSNAELATAMGSDILLFNLFDVDKNIINGIVSDQPLKKVKELTNRLIGVNLEPALEIEEDDDNFWKLTKGRLATLENVQKLIDQEVDILVLTANPGTGITNTDLFNAIKKIKEKFGNKIIIASGKMHSAGSLTENGENLLSEEVVIDFIKAGTDIVMIPAPGTVPGFDLENVKKYVNLIHEYDKICLTAIGTSQEGADKDTIRTIALNSKMSGTDMHHIGDSGLSPGLASPENIMTYSFAIKGKRHTFRRIARRNY</sequence>
<evidence type="ECO:0000259" key="1">
    <source>
        <dbReference type="Pfam" id="PF25509"/>
    </source>
</evidence>
<dbReference type="InterPro" id="IPR011060">
    <property type="entry name" value="RibuloseP-bd_barrel"/>
</dbReference>
<feature type="domain" description="DUF7916" evidence="1">
    <location>
        <begin position="6"/>
        <end position="300"/>
    </location>
</feature>
<dbReference type="GeneID" id="96998934"/>
<gene>
    <name evidence="2" type="ORF">HMPREF9709_00941</name>
</gene>
<dbReference type="OrthoDB" id="5581965at2"/>